<proteinExistence type="predicted"/>
<keyword evidence="3" id="KW-1185">Reference proteome</keyword>
<dbReference type="InterPro" id="IPR011009">
    <property type="entry name" value="Kinase-like_dom_sf"/>
</dbReference>
<feature type="domain" description="CHK kinase-like" evidence="1">
    <location>
        <begin position="167"/>
        <end position="363"/>
    </location>
</feature>
<dbReference type="InterPro" id="IPR015897">
    <property type="entry name" value="CHK_kinase-like"/>
</dbReference>
<protein>
    <recommendedName>
        <fullName evidence="1">CHK kinase-like domain-containing protein</fullName>
    </recommendedName>
</protein>
<dbReference type="SMART" id="SM00587">
    <property type="entry name" value="CHK"/>
    <property type="match status" value="1"/>
</dbReference>
<gene>
    <name evidence="2" type="ORF">Fcan01_14444</name>
</gene>
<evidence type="ECO:0000313" key="2">
    <source>
        <dbReference type="EMBL" id="OXA50876.1"/>
    </source>
</evidence>
<dbReference type="OMA" id="EPWRIIS"/>
<dbReference type="AlphaFoldDB" id="A0A226E304"/>
<organism evidence="2 3">
    <name type="scientific">Folsomia candida</name>
    <name type="common">Springtail</name>
    <dbReference type="NCBI Taxonomy" id="158441"/>
    <lineage>
        <taxon>Eukaryota</taxon>
        <taxon>Metazoa</taxon>
        <taxon>Ecdysozoa</taxon>
        <taxon>Arthropoda</taxon>
        <taxon>Hexapoda</taxon>
        <taxon>Collembola</taxon>
        <taxon>Entomobryomorpha</taxon>
        <taxon>Isotomoidea</taxon>
        <taxon>Isotomidae</taxon>
        <taxon>Proisotominae</taxon>
        <taxon>Folsomia</taxon>
    </lineage>
</organism>
<reference evidence="2 3" key="1">
    <citation type="submission" date="2015-12" db="EMBL/GenBank/DDBJ databases">
        <title>The genome of Folsomia candida.</title>
        <authorList>
            <person name="Faddeeva A."/>
            <person name="Derks M.F."/>
            <person name="Anvar Y."/>
            <person name="Smit S."/>
            <person name="Van Straalen N."/>
            <person name="Roelofs D."/>
        </authorList>
    </citation>
    <scope>NUCLEOTIDE SEQUENCE [LARGE SCALE GENOMIC DNA]</scope>
    <source>
        <strain evidence="2 3">VU population</strain>
        <tissue evidence="2">Whole body</tissue>
    </source>
</reference>
<dbReference type="PANTHER" id="PTHR11012">
    <property type="entry name" value="PROTEIN KINASE-LIKE DOMAIN-CONTAINING"/>
    <property type="match status" value="1"/>
</dbReference>
<dbReference type="Pfam" id="PF02958">
    <property type="entry name" value="EcKL"/>
    <property type="match status" value="1"/>
</dbReference>
<dbReference type="SUPFAM" id="SSF56112">
    <property type="entry name" value="Protein kinase-like (PK-like)"/>
    <property type="match status" value="1"/>
</dbReference>
<accession>A0A226E304</accession>
<dbReference type="EMBL" id="LNIX01000008">
    <property type="protein sequence ID" value="OXA50876.1"/>
    <property type="molecule type" value="Genomic_DNA"/>
</dbReference>
<dbReference type="PANTHER" id="PTHR11012:SF30">
    <property type="entry name" value="PROTEIN KINASE-LIKE DOMAIN-CONTAINING"/>
    <property type="match status" value="1"/>
</dbReference>
<evidence type="ECO:0000259" key="1">
    <source>
        <dbReference type="SMART" id="SM00587"/>
    </source>
</evidence>
<comment type="caution">
    <text evidence="2">The sequence shown here is derived from an EMBL/GenBank/DDBJ whole genome shotgun (WGS) entry which is preliminary data.</text>
</comment>
<dbReference type="InterPro" id="IPR004119">
    <property type="entry name" value="EcKL"/>
</dbReference>
<name>A0A226E304_FOLCA</name>
<dbReference type="OrthoDB" id="8250698at2759"/>
<dbReference type="Proteomes" id="UP000198287">
    <property type="component" value="Unassembled WGS sequence"/>
</dbReference>
<evidence type="ECO:0000313" key="3">
    <source>
        <dbReference type="Proteomes" id="UP000198287"/>
    </source>
</evidence>
<sequence>MSPTHEKTDPSTSPTDLPTTNCNDLITNEFLQNALKMEAKGGSVSEIISYLATPGSKLGDNYASIIYSVDVNLSDGTKRHLLIKCYPNHPSRQELTNKMNLFFKECEVYSKWMPALSRMQKEVFGLDKEEAVKLPYAKFVYGECIDFQSEEGEARKSGLISSLDNFLIMEDLRKTYGFRMTDRRQPLDLDHMKLVISALAKVHSVSWAYRNHVEENITQKFPCFVTNMSEEDVAIFSNVVRSNLEQAKGIYDKEFGPKNAYTAVADKFSGMIDRISSMFTGSEPWRIISHGDVWSNNMLFRYDPGTGKPVEVILIDLQKPGEACVMTDLQYIFYLSTTLEFRRKYLDDLLQLYHDTFNGVCAKLRTPTLPGFCMDSLRFRFHRAKLFGYYMAMMGIPMILKEGEATDWEDMEGDKDVKKAFIELCSGAGTNNTVKERLIEVTREMMEDGIF</sequence>